<evidence type="ECO:0000313" key="8">
    <source>
        <dbReference type="EMBL" id="PRY89282.1"/>
    </source>
</evidence>
<dbReference type="InterPro" id="IPR032808">
    <property type="entry name" value="DoxX"/>
</dbReference>
<proteinExistence type="inferred from homology"/>
<dbReference type="OrthoDB" id="9813193at2"/>
<evidence type="ECO:0000256" key="7">
    <source>
        <dbReference type="SAM" id="Phobius"/>
    </source>
</evidence>
<dbReference type="PANTHER" id="PTHR33452">
    <property type="entry name" value="OXIDOREDUCTASE CATD-RELATED"/>
    <property type="match status" value="1"/>
</dbReference>
<feature type="transmembrane region" description="Helical" evidence="7">
    <location>
        <begin position="80"/>
        <end position="97"/>
    </location>
</feature>
<organism evidence="8 9">
    <name type="scientific">Mongoliibacter ruber</name>
    <dbReference type="NCBI Taxonomy" id="1750599"/>
    <lineage>
        <taxon>Bacteria</taxon>
        <taxon>Pseudomonadati</taxon>
        <taxon>Bacteroidota</taxon>
        <taxon>Cytophagia</taxon>
        <taxon>Cytophagales</taxon>
        <taxon>Cyclobacteriaceae</taxon>
        <taxon>Mongoliibacter</taxon>
    </lineage>
</organism>
<reference evidence="8 9" key="1">
    <citation type="submission" date="2018-03" db="EMBL/GenBank/DDBJ databases">
        <title>Genomic Encyclopedia of Archaeal and Bacterial Type Strains, Phase II (KMG-II): from individual species to whole genera.</title>
        <authorList>
            <person name="Goeker M."/>
        </authorList>
    </citation>
    <scope>NUCLEOTIDE SEQUENCE [LARGE SCALE GENOMIC DNA]</scope>
    <source>
        <strain evidence="8 9">DSM 27929</strain>
    </source>
</reference>
<feature type="transmembrane region" description="Helical" evidence="7">
    <location>
        <begin position="12"/>
        <end position="34"/>
    </location>
</feature>
<evidence type="ECO:0000256" key="5">
    <source>
        <dbReference type="ARBA" id="ARBA00022989"/>
    </source>
</evidence>
<dbReference type="AlphaFoldDB" id="A0A2T0WRF6"/>
<evidence type="ECO:0000313" key="9">
    <source>
        <dbReference type="Proteomes" id="UP000238157"/>
    </source>
</evidence>
<keyword evidence="6 7" id="KW-0472">Membrane</keyword>
<sequence>MKRLFFSTSQFLPGIGLALLRIGAALMMLTHGWAKIANFSNNLTTFRDPIGLGPAVSLQLAIFAEFFCAILLALGFLTRLSLVPMIITMAVAAFIAHADDPFATKEKSLLFLLIFIVLLFLGPGRYSVDAQIKKGRNY</sequence>
<dbReference type="RefSeq" id="WP_106133043.1">
    <property type="nucleotide sequence ID" value="NZ_PVTR01000003.1"/>
</dbReference>
<dbReference type="Proteomes" id="UP000238157">
    <property type="component" value="Unassembled WGS sequence"/>
</dbReference>
<accession>A0A2T0WRF6</accession>
<dbReference type="EMBL" id="PVTR01000003">
    <property type="protein sequence ID" value="PRY89282.1"/>
    <property type="molecule type" value="Genomic_DNA"/>
</dbReference>
<dbReference type="Pfam" id="PF07681">
    <property type="entry name" value="DoxX"/>
    <property type="match status" value="1"/>
</dbReference>
<evidence type="ECO:0000256" key="3">
    <source>
        <dbReference type="ARBA" id="ARBA00022475"/>
    </source>
</evidence>
<keyword evidence="9" id="KW-1185">Reference proteome</keyword>
<protein>
    <submittedName>
        <fullName evidence="8">Putative oxidoreductase</fullName>
    </submittedName>
</protein>
<dbReference type="GO" id="GO:0005886">
    <property type="term" value="C:plasma membrane"/>
    <property type="evidence" value="ECO:0007669"/>
    <property type="project" value="UniProtKB-SubCell"/>
</dbReference>
<keyword evidence="5 7" id="KW-1133">Transmembrane helix</keyword>
<comment type="caution">
    <text evidence="8">The sequence shown here is derived from an EMBL/GenBank/DDBJ whole genome shotgun (WGS) entry which is preliminary data.</text>
</comment>
<dbReference type="InterPro" id="IPR051907">
    <property type="entry name" value="DoxX-like_oxidoreductase"/>
</dbReference>
<feature type="transmembrane region" description="Helical" evidence="7">
    <location>
        <begin position="54"/>
        <end position="73"/>
    </location>
</feature>
<evidence type="ECO:0000256" key="4">
    <source>
        <dbReference type="ARBA" id="ARBA00022692"/>
    </source>
</evidence>
<keyword evidence="3" id="KW-1003">Cell membrane</keyword>
<keyword evidence="4 7" id="KW-0812">Transmembrane</keyword>
<dbReference type="PANTHER" id="PTHR33452:SF1">
    <property type="entry name" value="INNER MEMBRANE PROTEIN YPHA-RELATED"/>
    <property type="match status" value="1"/>
</dbReference>
<evidence type="ECO:0000256" key="2">
    <source>
        <dbReference type="ARBA" id="ARBA00006679"/>
    </source>
</evidence>
<gene>
    <name evidence="8" type="ORF">CLW00_103406</name>
</gene>
<comment type="similarity">
    <text evidence="2">Belongs to the DoxX family.</text>
</comment>
<comment type="subcellular location">
    <subcellularLocation>
        <location evidence="1">Cell membrane</location>
        <topology evidence="1">Multi-pass membrane protein</topology>
    </subcellularLocation>
</comment>
<name>A0A2T0WRF6_9BACT</name>
<feature type="transmembrane region" description="Helical" evidence="7">
    <location>
        <begin position="109"/>
        <end position="128"/>
    </location>
</feature>
<evidence type="ECO:0000256" key="6">
    <source>
        <dbReference type="ARBA" id="ARBA00023136"/>
    </source>
</evidence>
<evidence type="ECO:0000256" key="1">
    <source>
        <dbReference type="ARBA" id="ARBA00004651"/>
    </source>
</evidence>